<name>A0A7S3B4T1_9EUKA</name>
<protein>
    <submittedName>
        <fullName evidence="2">Uncharacterized protein</fullName>
    </submittedName>
</protein>
<evidence type="ECO:0000313" key="2">
    <source>
        <dbReference type="EMBL" id="CAE0122417.1"/>
    </source>
</evidence>
<reference evidence="2" key="1">
    <citation type="submission" date="2021-01" db="EMBL/GenBank/DDBJ databases">
        <authorList>
            <person name="Corre E."/>
            <person name="Pelletier E."/>
            <person name="Niang G."/>
            <person name="Scheremetjew M."/>
            <person name="Finn R."/>
            <person name="Kale V."/>
            <person name="Holt S."/>
            <person name="Cochrane G."/>
            <person name="Meng A."/>
            <person name="Brown T."/>
            <person name="Cohen L."/>
        </authorList>
    </citation>
    <scope>NUCLEOTIDE SEQUENCE</scope>
    <source>
        <strain evidence="2">CCMP281</strain>
    </source>
</reference>
<gene>
    <name evidence="2" type="ORF">HERI1096_LOCUS23118</name>
</gene>
<dbReference type="EMBL" id="HBHX01041686">
    <property type="protein sequence ID" value="CAE0122417.1"/>
    <property type="molecule type" value="Transcribed_RNA"/>
</dbReference>
<evidence type="ECO:0000256" key="1">
    <source>
        <dbReference type="SAM" id="MobiDB-lite"/>
    </source>
</evidence>
<dbReference type="AlphaFoldDB" id="A0A7S3B4T1"/>
<accession>A0A7S3B4T1</accession>
<feature type="region of interest" description="Disordered" evidence="1">
    <location>
        <begin position="30"/>
        <end position="99"/>
    </location>
</feature>
<sequence length="99" mass="10682">MLAGFAALRPLPLPFNIDIAAMLTPKPIIMRPSPMARNGVGRRTSWSRLSDCPVPVTKQMSDKAIAGRRHQGVRTKPERIVTNHTSAMPAPNATQAAVA</sequence>
<organism evidence="2">
    <name type="scientific">Haptolina ericina</name>
    <dbReference type="NCBI Taxonomy" id="156174"/>
    <lineage>
        <taxon>Eukaryota</taxon>
        <taxon>Haptista</taxon>
        <taxon>Haptophyta</taxon>
        <taxon>Prymnesiophyceae</taxon>
        <taxon>Prymnesiales</taxon>
        <taxon>Prymnesiaceae</taxon>
        <taxon>Haptolina</taxon>
    </lineage>
</organism>
<proteinExistence type="predicted"/>
<feature type="compositionally biased region" description="Polar residues" evidence="1">
    <location>
        <begin position="82"/>
        <end position="99"/>
    </location>
</feature>